<comment type="caution">
    <text evidence="2">The sequence shown here is derived from an EMBL/GenBank/DDBJ whole genome shotgun (WGS) entry which is preliminary data.</text>
</comment>
<evidence type="ECO:0000256" key="1">
    <source>
        <dbReference type="SAM" id="MobiDB-lite"/>
    </source>
</evidence>
<protein>
    <submittedName>
        <fullName evidence="2">Uncharacterized protein</fullName>
    </submittedName>
</protein>
<proteinExistence type="predicted"/>
<dbReference type="EMBL" id="LWGZ01000398">
    <property type="protein sequence ID" value="OAX62346.1"/>
    <property type="molecule type" value="Genomic_DNA"/>
</dbReference>
<feature type="compositionally biased region" description="Low complexity" evidence="1">
    <location>
        <begin position="55"/>
        <end position="67"/>
    </location>
</feature>
<accession>A0A657IVH4</accession>
<name>A0A657IVH4_9MICC</name>
<dbReference type="Proteomes" id="UP000092021">
    <property type="component" value="Unassembled WGS sequence"/>
</dbReference>
<reference evidence="2 3" key="1">
    <citation type="submission" date="2016-04" db="EMBL/GenBank/DDBJ databases">
        <title>Identification of putative biosynthetic pathways for the production of bioactive secondary metabolites by the marine actinomycete Kocuria kristinae RUTW2-3.</title>
        <authorList>
            <person name="Waterworth S.C."/>
            <person name="Walmsley T.A."/>
            <person name="Matongo T."/>
            <person name="Davies-Coleman M.T."/>
            <person name="Dorrington R.A."/>
        </authorList>
    </citation>
    <scope>NUCLEOTIDE SEQUENCE [LARGE SCALE GENOMIC DNA]</scope>
    <source>
        <strain evidence="2 3">RUTW4-5</strain>
    </source>
</reference>
<evidence type="ECO:0000313" key="3">
    <source>
        <dbReference type="Proteomes" id="UP000092021"/>
    </source>
</evidence>
<sequence>MATARRWKETTWVRTRTVPECTRTGPQSRVRSVSSTETSVMSRAWVQKSGCARVTSTAPPASSSSSTCQVRPWCT</sequence>
<gene>
    <name evidence="2" type="ORF">A5N15_04640</name>
</gene>
<evidence type="ECO:0000313" key="2">
    <source>
        <dbReference type="EMBL" id="OAX62346.1"/>
    </source>
</evidence>
<feature type="region of interest" description="Disordered" evidence="1">
    <location>
        <begin position="55"/>
        <end position="75"/>
    </location>
</feature>
<dbReference type="AlphaFoldDB" id="A0A657IVH4"/>
<organism evidence="2 3">
    <name type="scientific">Rothia kristinae</name>
    <dbReference type="NCBI Taxonomy" id="37923"/>
    <lineage>
        <taxon>Bacteria</taxon>
        <taxon>Bacillati</taxon>
        <taxon>Actinomycetota</taxon>
        <taxon>Actinomycetes</taxon>
        <taxon>Micrococcales</taxon>
        <taxon>Micrococcaceae</taxon>
        <taxon>Rothia</taxon>
    </lineage>
</organism>